<dbReference type="PANTHER" id="PTHR45348">
    <property type="entry name" value="HYPOTHETICAL OXIDOREDUCTASE (EUROFUNG)"/>
    <property type="match status" value="1"/>
</dbReference>
<gene>
    <name evidence="5" type="ORF">FBEOM_4501</name>
</gene>
<comment type="caution">
    <text evidence="5">The sequence shown here is derived from an EMBL/GenBank/DDBJ whole genome shotgun (WGS) entry which is preliminary data.</text>
</comment>
<dbReference type="CDD" id="cd08249">
    <property type="entry name" value="enoyl_reductase_like"/>
    <property type="match status" value="1"/>
</dbReference>
<dbReference type="InterPro" id="IPR047122">
    <property type="entry name" value="Trans-enoyl_RdTase-like"/>
</dbReference>
<dbReference type="EMBL" id="PVQB02000188">
    <property type="protein sequence ID" value="KAF4341599.1"/>
    <property type="molecule type" value="Genomic_DNA"/>
</dbReference>
<dbReference type="PANTHER" id="PTHR45348:SF2">
    <property type="entry name" value="ZINC-TYPE ALCOHOL DEHYDROGENASE-LIKE PROTEIN C2E1P3.01"/>
    <property type="match status" value="1"/>
</dbReference>
<dbReference type="OrthoDB" id="10257049at2759"/>
<dbReference type="GO" id="GO:0016651">
    <property type="term" value="F:oxidoreductase activity, acting on NAD(P)H"/>
    <property type="evidence" value="ECO:0007669"/>
    <property type="project" value="InterPro"/>
</dbReference>
<dbReference type="Proteomes" id="UP000730481">
    <property type="component" value="Unassembled WGS sequence"/>
</dbReference>
<keyword evidence="6" id="KW-1185">Reference proteome</keyword>
<proteinExistence type="inferred from homology"/>
<organism evidence="5 6">
    <name type="scientific">Fusarium beomiforme</name>
    <dbReference type="NCBI Taxonomy" id="44412"/>
    <lineage>
        <taxon>Eukaryota</taxon>
        <taxon>Fungi</taxon>
        <taxon>Dikarya</taxon>
        <taxon>Ascomycota</taxon>
        <taxon>Pezizomycotina</taxon>
        <taxon>Sordariomycetes</taxon>
        <taxon>Hypocreomycetidae</taxon>
        <taxon>Hypocreales</taxon>
        <taxon>Nectriaceae</taxon>
        <taxon>Fusarium</taxon>
        <taxon>Fusarium burgessii species complex</taxon>
    </lineage>
</organism>
<feature type="domain" description="Alcohol dehydrogenase-like N-terminal" evidence="4">
    <location>
        <begin position="58"/>
        <end position="133"/>
    </location>
</feature>
<evidence type="ECO:0000313" key="5">
    <source>
        <dbReference type="EMBL" id="KAF4341599.1"/>
    </source>
</evidence>
<feature type="domain" description="Alcohol dehydrogenase-like C-terminal" evidence="3">
    <location>
        <begin position="197"/>
        <end position="284"/>
    </location>
</feature>
<sequence>MSSMNALAVIKFGEPARLIQRPIPTPGAGEVLLKVVAVGCKLPCLYLTSPSHANLIIVNPYDFRARDFGLFVDPNSLPMVLGNDIAGIVTALGPDNNDVDLQIGDLIFGQSNHGKRTADQSGLQEFCLLDSYATAKIPSGFTADHGASLPSNAVAAFWALFNPAALGLPPPFNADSSQNQQIEGNSIVIVGGGSNCGRYAVQFASLSGLFSTIVAVAGPRHATALHTLGATHVVDRHGDQSEVINRVRAIVGDDCMYVIDAVNHEHTLGVACLSNSRPGRMATLCPGEADLATIPEKKAGFTKVFSSGSSQNAPDLARRFWTALPGWLKSGQVKALEWDVINGLNVQAINAVWDLYRDGKAPNNQVHVHL</sequence>
<dbReference type="AlphaFoldDB" id="A0A9P5AN75"/>
<protein>
    <submittedName>
        <fullName evidence="5">Zinc-type alcohol dehydrogenase</fullName>
    </submittedName>
</protein>
<dbReference type="Pfam" id="PF08240">
    <property type="entry name" value="ADH_N"/>
    <property type="match status" value="1"/>
</dbReference>
<dbReference type="Gene3D" id="3.40.50.720">
    <property type="entry name" value="NAD(P)-binding Rossmann-like Domain"/>
    <property type="match status" value="1"/>
</dbReference>
<keyword evidence="2" id="KW-0560">Oxidoreductase</keyword>
<comment type="similarity">
    <text evidence="1">Belongs to the zinc-containing alcohol dehydrogenase family.</text>
</comment>
<dbReference type="InterPro" id="IPR013149">
    <property type="entry name" value="ADH-like_C"/>
</dbReference>
<reference evidence="5" key="1">
    <citation type="journal article" date="2017" name="Mycologia">
        <title>Fusarium algeriense, sp. nov., a novel toxigenic crown rot pathogen of durum wheat from Algeria is nested in the Fusarium burgessii species complex.</title>
        <authorList>
            <person name="Laraba I."/>
            <person name="Keddad A."/>
            <person name="Boureghda H."/>
            <person name="Abdallah N."/>
            <person name="Vaughan M.M."/>
            <person name="Proctor R.H."/>
            <person name="Busman M."/>
            <person name="O'Donnell K."/>
        </authorList>
    </citation>
    <scope>NUCLEOTIDE SEQUENCE</scope>
    <source>
        <strain evidence="5">NRRL 25174</strain>
    </source>
</reference>
<dbReference type="SUPFAM" id="SSF51735">
    <property type="entry name" value="NAD(P)-binding Rossmann-fold domains"/>
    <property type="match status" value="1"/>
</dbReference>
<dbReference type="SUPFAM" id="SSF50129">
    <property type="entry name" value="GroES-like"/>
    <property type="match status" value="1"/>
</dbReference>
<evidence type="ECO:0000259" key="3">
    <source>
        <dbReference type="Pfam" id="PF00107"/>
    </source>
</evidence>
<dbReference type="Pfam" id="PF00107">
    <property type="entry name" value="ADH_zinc_N"/>
    <property type="match status" value="1"/>
</dbReference>
<evidence type="ECO:0000259" key="4">
    <source>
        <dbReference type="Pfam" id="PF08240"/>
    </source>
</evidence>
<evidence type="ECO:0000313" key="6">
    <source>
        <dbReference type="Proteomes" id="UP000730481"/>
    </source>
</evidence>
<evidence type="ECO:0000256" key="1">
    <source>
        <dbReference type="ARBA" id="ARBA00008072"/>
    </source>
</evidence>
<dbReference type="InterPro" id="IPR011032">
    <property type="entry name" value="GroES-like_sf"/>
</dbReference>
<dbReference type="InterPro" id="IPR013154">
    <property type="entry name" value="ADH-like_N"/>
</dbReference>
<evidence type="ECO:0000256" key="2">
    <source>
        <dbReference type="ARBA" id="ARBA00023002"/>
    </source>
</evidence>
<reference evidence="5" key="2">
    <citation type="submission" date="2020-02" db="EMBL/GenBank/DDBJ databases">
        <title>Identification and distribution of gene clusters putatively required for synthesis of sphingolipid metabolism inhibitors in phylogenetically diverse species of the filamentous fungus Fusarium.</title>
        <authorList>
            <person name="Kim H.-S."/>
            <person name="Busman M."/>
            <person name="Brown D.W."/>
            <person name="Divon H."/>
            <person name="Uhlig S."/>
            <person name="Proctor R.H."/>
        </authorList>
    </citation>
    <scope>NUCLEOTIDE SEQUENCE</scope>
    <source>
        <strain evidence="5">NRRL 25174</strain>
    </source>
</reference>
<name>A0A9P5AN75_9HYPO</name>
<dbReference type="Gene3D" id="3.90.180.10">
    <property type="entry name" value="Medium-chain alcohol dehydrogenases, catalytic domain"/>
    <property type="match status" value="1"/>
</dbReference>
<dbReference type="InterPro" id="IPR036291">
    <property type="entry name" value="NAD(P)-bd_dom_sf"/>
</dbReference>
<accession>A0A9P5AN75</accession>